<comment type="caution">
    <text evidence="1">The sequence shown here is derived from an EMBL/GenBank/DDBJ whole genome shotgun (WGS) entry which is preliminary data.</text>
</comment>
<protein>
    <submittedName>
        <fullName evidence="1">Uncharacterized protein</fullName>
    </submittedName>
</protein>
<keyword evidence="2" id="KW-1185">Reference proteome</keyword>
<evidence type="ECO:0000313" key="2">
    <source>
        <dbReference type="Proteomes" id="UP000076584"/>
    </source>
</evidence>
<name>A0A162Q480_COLIC</name>
<gene>
    <name evidence="1" type="ORF">CI238_04047</name>
</gene>
<accession>A0A162Q480</accession>
<dbReference type="AlphaFoldDB" id="A0A162Q480"/>
<proteinExistence type="predicted"/>
<feature type="non-terminal residue" evidence="1">
    <location>
        <position position="1"/>
    </location>
</feature>
<reference evidence="1 2" key="1">
    <citation type="submission" date="2015-06" db="EMBL/GenBank/DDBJ databases">
        <title>Survival trade-offs in plant roots during colonization by closely related pathogenic and mutualistic fungi.</title>
        <authorList>
            <person name="Hacquard S."/>
            <person name="Kracher B."/>
            <person name="Hiruma K."/>
            <person name="Weinman A."/>
            <person name="Muench P."/>
            <person name="Garrido Oter R."/>
            <person name="Ver Loren van Themaat E."/>
            <person name="Dallerey J.-F."/>
            <person name="Damm U."/>
            <person name="Henrissat B."/>
            <person name="Lespinet O."/>
            <person name="Thon M."/>
            <person name="Kemen E."/>
            <person name="McHardy A.C."/>
            <person name="Schulze-Lefert P."/>
            <person name="O'Connell R.J."/>
        </authorList>
    </citation>
    <scope>NUCLEOTIDE SEQUENCE [LARGE SCALE GENOMIC DNA]</scope>
    <source>
        <strain evidence="1 2">MAFF 238704</strain>
    </source>
</reference>
<organism evidence="1 2">
    <name type="scientific">Colletotrichum incanum</name>
    <name type="common">Soybean anthracnose fungus</name>
    <dbReference type="NCBI Taxonomy" id="1573173"/>
    <lineage>
        <taxon>Eukaryota</taxon>
        <taxon>Fungi</taxon>
        <taxon>Dikarya</taxon>
        <taxon>Ascomycota</taxon>
        <taxon>Pezizomycotina</taxon>
        <taxon>Sordariomycetes</taxon>
        <taxon>Hypocreomycetidae</taxon>
        <taxon>Glomerellales</taxon>
        <taxon>Glomerellaceae</taxon>
        <taxon>Colletotrichum</taxon>
        <taxon>Colletotrichum spaethianum species complex</taxon>
    </lineage>
</organism>
<dbReference type="EMBL" id="LFIW01000095">
    <property type="protein sequence ID" value="KZL88013.1"/>
    <property type="molecule type" value="Genomic_DNA"/>
</dbReference>
<evidence type="ECO:0000313" key="1">
    <source>
        <dbReference type="EMBL" id="KZL88013.1"/>
    </source>
</evidence>
<dbReference type="Proteomes" id="UP000076584">
    <property type="component" value="Unassembled WGS sequence"/>
</dbReference>
<sequence>LVTRPYLVDVVEDLLCASIHQVLCHQLAKVVGLLCGGDCLGSLRVHPVRAVDVHHRRLEPQLLAVLDPGRLNADRHAAPSLERAHDAPFRDTGQHCRLVLELLEHTQYPLVAHPCLDAQRTLSDGMQGAAVLRLEELRDTRAVVHAQQTGGREDDGREGALRVVALAEARLDVSAHVGELEAWIAALQLCNAAHAAGADDAAVGQVREGLPAVLLDEAGLEDDDVARVFALGHAAEGAAVGERCRHVLEGVDDDVELLGYELSLELRCPQALAAEVVQRRDLVLVAQSLHAVNLKRYVRSRFGKALDDDLSLLHRQRRPARANMDDAAFGGGRNGGHVW</sequence>